<organism evidence="2 3">
    <name type="scientific">Stylosanthes scabra</name>
    <dbReference type="NCBI Taxonomy" id="79078"/>
    <lineage>
        <taxon>Eukaryota</taxon>
        <taxon>Viridiplantae</taxon>
        <taxon>Streptophyta</taxon>
        <taxon>Embryophyta</taxon>
        <taxon>Tracheophyta</taxon>
        <taxon>Spermatophyta</taxon>
        <taxon>Magnoliopsida</taxon>
        <taxon>eudicotyledons</taxon>
        <taxon>Gunneridae</taxon>
        <taxon>Pentapetalae</taxon>
        <taxon>rosids</taxon>
        <taxon>fabids</taxon>
        <taxon>Fabales</taxon>
        <taxon>Fabaceae</taxon>
        <taxon>Papilionoideae</taxon>
        <taxon>50 kb inversion clade</taxon>
        <taxon>dalbergioids sensu lato</taxon>
        <taxon>Dalbergieae</taxon>
        <taxon>Pterocarpus clade</taxon>
        <taxon>Stylosanthes</taxon>
    </lineage>
</organism>
<evidence type="ECO:0000256" key="1">
    <source>
        <dbReference type="SAM" id="MobiDB-lite"/>
    </source>
</evidence>
<gene>
    <name evidence="2" type="ORF">PIB30_011497</name>
</gene>
<evidence type="ECO:0000313" key="3">
    <source>
        <dbReference type="Proteomes" id="UP001341840"/>
    </source>
</evidence>
<evidence type="ECO:0000313" key="2">
    <source>
        <dbReference type="EMBL" id="MED6131646.1"/>
    </source>
</evidence>
<name>A0ABU6S5F4_9FABA</name>
<comment type="caution">
    <text evidence="2">The sequence shown here is derived from an EMBL/GenBank/DDBJ whole genome shotgun (WGS) entry which is preliminary data.</text>
</comment>
<reference evidence="2 3" key="1">
    <citation type="journal article" date="2023" name="Plants (Basel)">
        <title>Bridging the Gap: Combining Genomics and Transcriptomics Approaches to Understand Stylosanthes scabra, an Orphan Legume from the Brazilian Caatinga.</title>
        <authorList>
            <person name="Ferreira-Neto J.R.C."/>
            <person name="da Silva M.D."/>
            <person name="Binneck E."/>
            <person name="de Melo N.F."/>
            <person name="da Silva R.H."/>
            <person name="de Melo A.L.T.M."/>
            <person name="Pandolfi V."/>
            <person name="Bustamante F.O."/>
            <person name="Brasileiro-Vidal A.C."/>
            <person name="Benko-Iseppon A.M."/>
        </authorList>
    </citation>
    <scope>NUCLEOTIDE SEQUENCE [LARGE SCALE GENOMIC DNA]</scope>
    <source>
        <tissue evidence="2">Leaves</tissue>
    </source>
</reference>
<feature type="compositionally biased region" description="Polar residues" evidence="1">
    <location>
        <begin position="1"/>
        <end position="31"/>
    </location>
</feature>
<keyword evidence="3" id="KW-1185">Reference proteome</keyword>
<sequence length="123" mass="13488">MSSTPTTDAPSQSQGNVGQGTATSAKPSGTRKNLAGKKRKHVDILEKMADKVHESTAAQKEHVQILANAIFGKNANMKMGEKLEQLRFTDHDVRIDGCCGHNIDIFHDICFKTSCHPFISQRP</sequence>
<feature type="region of interest" description="Disordered" evidence="1">
    <location>
        <begin position="1"/>
        <end position="40"/>
    </location>
</feature>
<dbReference type="Proteomes" id="UP001341840">
    <property type="component" value="Unassembled WGS sequence"/>
</dbReference>
<protein>
    <submittedName>
        <fullName evidence="2">Uncharacterized protein</fullName>
    </submittedName>
</protein>
<accession>A0ABU6S5F4</accession>
<dbReference type="EMBL" id="JASCZI010060443">
    <property type="protein sequence ID" value="MED6131646.1"/>
    <property type="molecule type" value="Genomic_DNA"/>
</dbReference>
<proteinExistence type="predicted"/>